<proteinExistence type="inferred from homology"/>
<reference evidence="5 6" key="1">
    <citation type="submission" date="2020-08" db="EMBL/GenBank/DDBJ databases">
        <title>Genomic Encyclopedia of Type Strains, Phase IV (KMG-IV): sequencing the most valuable type-strain genomes for metagenomic binning, comparative biology and taxonomic classification.</title>
        <authorList>
            <person name="Goeker M."/>
        </authorList>
    </citation>
    <scope>NUCLEOTIDE SEQUENCE [LARGE SCALE GENOMIC DNA]</scope>
    <source>
        <strain evidence="5 6">DSM 19979</strain>
    </source>
</reference>
<dbReference type="PANTHER" id="PTHR43199:SF1">
    <property type="entry name" value="GLUTATHIONE HYDROLASE PROENZYME"/>
    <property type="match status" value="1"/>
</dbReference>
<dbReference type="SUPFAM" id="SSF56235">
    <property type="entry name" value="N-terminal nucleophile aminohydrolases (Ntn hydrolases)"/>
    <property type="match status" value="1"/>
</dbReference>
<protein>
    <submittedName>
        <fullName evidence="5">Gamma-glutamyltranspeptidase/glutathione hydrolase</fullName>
        <ecNumber evidence="5">2.3.2.2</ecNumber>
        <ecNumber evidence="5">3.4.19.13</ecNumber>
    </submittedName>
</protein>
<dbReference type="EC" id="3.4.19.13" evidence="5"/>
<organism evidence="5 6">
    <name type="scientific">Roseococcus suduntuyensis</name>
    <dbReference type="NCBI Taxonomy" id="455361"/>
    <lineage>
        <taxon>Bacteria</taxon>
        <taxon>Pseudomonadati</taxon>
        <taxon>Pseudomonadota</taxon>
        <taxon>Alphaproteobacteria</taxon>
        <taxon>Acetobacterales</taxon>
        <taxon>Roseomonadaceae</taxon>
        <taxon>Roseococcus</taxon>
    </lineage>
</organism>
<gene>
    <name evidence="5" type="ORF">GGQ83_000928</name>
</gene>
<dbReference type="RefSeq" id="WP_184382413.1">
    <property type="nucleotide sequence ID" value="NZ_JACIDJ010000001.1"/>
</dbReference>
<dbReference type="PANTHER" id="PTHR43199">
    <property type="entry name" value="GLUTATHIONE HYDROLASE"/>
    <property type="match status" value="1"/>
</dbReference>
<evidence type="ECO:0000256" key="4">
    <source>
        <dbReference type="ARBA" id="ARBA00023145"/>
    </source>
</evidence>
<comment type="similarity">
    <text evidence="1">Belongs to the gamma-glutamyltransferase family.</text>
</comment>
<dbReference type="PRINTS" id="PR01210">
    <property type="entry name" value="GGTRANSPTASE"/>
</dbReference>
<comment type="caution">
    <text evidence="5">The sequence shown here is derived from an EMBL/GenBank/DDBJ whole genome shotgun (WGS) entry which is preliminary data.</text>
</comment>
<dbReference type="GO" id="GO:0103068">
    <property type="term" value="F:leukotriene C4 gamma-glutamyl transferase activity"/>
    <property type="evidence" value="ECO:0007669"/>
    <property type="project" value="UniProtKB-EC"/>
</dbReference>
<dbReference type="InterPro" id="IPR051792">
    <property type="entry name" value="GGT_bact"/>
</dbReference>
<name>A0A840A9F1_9PROT</name>
<accession>A0A840A9F1</accession>
<dbReference type="Pfam" id="PF01019">
    <property type="entry name" value="G_glu_transpept"/>
    <property type="match status" value="1"/>
</dbReference>
<dbReference type="Proteomes" id="UP000553193">
    <property type="component" value="Unassembled WGS sequence"/>
</dbReference>
<keyword evidence="4" id="KW-0865">Zymogen</keyword>
<sequence>MTSTATFPHTAPRALRPLVLGAALLALAGCGTARNLVGAEPSIPAGTPGFVQGFLGGVAAEEPQAAAVARNVLSAGGNAADAAVAAGFAMAHTLPSRVGLGGGGACLVFDARRNTTEALLFLPDARTGAGGDRPAAVPMLARGLFALHTRISGGRPFEELISPAEQLARFGTPMSRALHQDLTAVRGPLFADAEARAVYGTPAGDVVPVGGSFRNPALSATLAQLRTAGVGDLHQGNLARRLEELSGAAGGGAFTVAELRPALPRVVDPVVIEGRGGDRIAFLPAEADGGQAAAAQAFRALAAGQSPAPQPALLPASAGLMVYDRNGNAVSCAFTLNNLFGTGRTMPGMGFLLAAAPQPGRAPLLSASLGWSPNIRAFRMAAAGSGQGAAPLAVAAPTHAIMLQGAAPDATLAAVPEPGRVQLGACARYLPGLQGACTTLTDPRGAGVALGATDR</sequence>
<evidence type="ECO:0000256" key="1">
    <source>
        <dbReference type="ARBA" id="ARBA00009381"/>
    </source>
</evidence>
<dbReference type="AlphaFoldDB" id="A0A840A9F1"/>
<dbReference type="EC" id="2.3.2.2" evidence="5"/>
<dbReference type="GO" id="GO:0036374">
    <property type="term" value="F:glutathione hydrolase activity"/>
    <property type="evidence" value="ECO:0007669"/>
    <property type="project" value="UniProtKB-EC"/>
</dbReference>
<evidence type="ECO:0000313" key="5">
    <source>
        <dbReference type="EMBL" id="MBB3897502.1"/>
    </source>
</evidence>
<evidence type="ECO:0000313" key="6">
    <source>
        <dbReference type="Proteomes" id="UP000553193"/>
    </source>
</evidence>
<keyword evidence="2 5" id="KW-0808">Transferase</keyword>
<keyword evidence="5" id="KW-0012">Acyltransferase</keyword>
<dbReference type="InterPro" id="IPR029055">
    <property type="entry name" value="Ntn_hydrolases_N"/>
</dbReference>
<keyword evidence="3 5" id="KW-0378">Hydrolase</keyword>
<keyword evidence="6" id="KW-1185">Reference proteome</keyword>
<dbReference type="EMBL" id="JACIDJ010000001">
    <property type="protein sequence ID" value="MBB3897502.1"/>
    <property type="molecule type" value="Genomic_DNA"/>
</dbReference>
<dbReference type="Gene3D" id="3.60.20.40">
    <property type="match status" value="1"/>
</dbReference>
<evidence type="ECO:0000256" key="2">
    <source>
        <dbReference type="ARBA" id="ARBA00022679"/>
    </source>
</evidence>
<dbReference type="InterPro" id="IPR043137">
    <property type="entry name" value="GGT_ssub_C"/>
</dbReference>
<evidence type="ECO:0000256" key="3">
    <source>
        <dbReference type="ARBA" id="ARBA00022801"/>
    </source>
</evidence>